<evidence type="ECO:0000313" key="3">
    <source>
        <dbReference type="EMBL" id="KAF4345752.1"/>
    </source>
</evidence>
<organism evidence="3 4">
    <name type="scientific">Fusarium beomiforme</name>
    <dbReference type="NCBI Taxonomy" id="44412"/>
    <lineage>
        <taxon>Eukaryota</taxon>
        <taxon>Fungi</taxon>
        <taxon>Dikarya</taxon>
        <taxon>Ascomycota</taxon>
        <taxon>Pezizomycotina</taxon>
        <taxon>Sordariomycetes</taxon>
        <taxon>Hypocreomycetidae</taxon>
        <taxon>Hypocreales</taxon>
        <taxon>Nectriaceae</taxon>
        <taxon>Fusarium</taxon>
        <taxon>Fusarium burgessii species complex</taxon>
    </lineage>
</organism>
<feature type="compositionally biased region" description="Polar residues" evidence="1">
    <location>
        <begin position="93"/>
        <end position="115"/>
    </location>
</feature>
<reference evidence="3" key="2">
    <citation type="submission" date="2020-02" db="EMBL/GenBank/DDBJ databases">
        <title>Identification and distribution of gene clusters putatively required for synthesis of sphingolipid metabolism inhibitors in phylogenetically diverse species of the filamentous fungus Fusarium.</title>
        <authorList>
            <person name="Kim H.-S."/>
            <person name="Busman M."/>
            <person name="Brown D.W."/>
            <person name="Divon H."/>
            <person name="Uhlig S."/>
            <person name="Proctor R.H."/>
        </authorList>
    </citation>
    <scope>NUCLEOTIDE SEQUENCE</scope>
    <source>
        <strain evidence="3">NRRL 25174</strain>
    </source>
</reference>
<feature type="chain" id="PRO_5040292693" evidence="2">
    <location>
        <begin position="19"/>
        <end position="154"/>
    </location>
</feature>
<feature type="compositionally biased region" description="Polar residues" evidence="1">
    <location>
        <begin position="60"/>
        <end position="75"/>
    </location>
</feature>
<evidence type="ECO:0000256" key="1">
    <source>
        <dbReference type="SAM" id="MobiDB-lite"/>
    </source>
</evidence>
<dbReference type="OrthoDB" id="5094627at2759"/>
<dbReference type="AlphaFoldDB" id="A0A9P5AWJ2"/>
<feature type="signal peptide" evidence="2">
    <location>
        <begin position="1"/>
        <end position="18"/>
    </location>
</feature>
<comment type="caution">
    <text evidence="3">The sequence shown here is derived from an EMBL/GenBank/DDBJ whole genome shotgun (WGS) entry which is preliminary data.</text>
</comment>
<gene>
    <name evidence="3" type="ORF">FBEOM_294</name>
</gene>
<proteinExistence type="predicted"/>
<evidence type="ECO:0000313" key="4">
    <source>
        <dbReference type="Proteomes" id="UP000730481"/>
    </source>
</evidence>
<accession>A0A9P5AWJ2</accession>
<protein>
    <submittedName>
        <fullName evidence="3">Uncharacterized protein</fullName>
    </submittedName>
</protein>
<feature type="compositionally biased region" description="Low complexity" evidence="1">
    <location>
        <begin position="77"/>
        <end position="90"/>
    </location>
</feature>
<reference evidence="3" key="1">
    <citation type="journal article" date="2017" name="Mycologia">
        <title>Fusarium algeriense, sp. nov., a novel toxigenic crown rot pathogen of durum wheat from Algeria is nested in the Fusarium burgessii species complex.</title>
        <authorList>
            <person name="Laraba I."/>
            <person name="Keddad A."/>
            <person name="Boureghda H."/>
            <person name="Abdallah N."/>
            <person name="Vaughan M.M."/>
            <person name="Proctor R.H."/>
            <person name="Busman M."/>
            <person name="O'Donnell K."/>
        </authorList>
    </citation>
    <scope>NUCLEOTIDE SEQUENCE</scope>
    <source>
        <strain evidence="3">NRRL 25174</strain>
    </source>
</reference>
<name>A0A9P5AWJ2_9HYPO</name>
<keyword evidence="2" id="KW-0732">Signal</keyword>
<sequence>MKYISTLFLISLLNGALAEGSDLASSCILTKMLPTITTGCFENPTGTAAASFASGSDASNTQPLSQPVHISSGTGSEAAEAHQATASAPESGPATNSRPILNGQSGSNATNQAPGSSSSPAIVSAASNIIGHVTVDMLIGALLGFSVPIFIHVL</sequence>
<keyword evidence="4" id="KW-1185">Reference proteome</keyword>
<feature type="region of interest" description="Disordered" evidence="1">
    <location>
        <begin position="52"/>
        <end position="118"/>
    </location>
</feature>
<dbReference type="Proteomes" id="UP000730481">
    <property type="component" value="Unassembled WGS sequence"/>
</dbReference>
<dbReference type="EMBL" id="PVQB02000017">
    <property type="protein sequence ID" value="KAF4345752.1"/>
    <property type="molecule type" value="Genomic_DNA"/>
</dbReference>
<evidence type="ECO:0000256" key="2">
    <source>
        <dbReference type="SAM" id="SignalP"/>
    </source>
</evidence>